<feature type="domain" description="SANT" evidence="2">
    <location>
        <begin position="281"/>
        <end position="327"/>
    </location>
</feature>
<dbReference type="SUPFAM" id="SSF46689">
    <property type="entry name" value="Homeodomain-like"/>
    <property type="match status" value="1"/>
</dbReference>
<dbReference type="GO" id="GO:0001156">
    <property type="term" value="F:TFIIIC-class transcription factor complex binding"/>
    <property type="evidence" value="ECO:0007669"/>
    <property type="project" value="TreeGrafter"/>
</dbReference>
<keyword evidence="4" id="KW-1185">Reference proteome</keyword>
<dbReference type="PROSITE" id="PS51293">
    <property type="entry name" value="SANT"/>
    <property type="match status" value="1"/>
</dbReference>
<organism evidence="3 4">
    <name type="scientific">Porphyridium purpureum</name>
    <name type="common">Red alga</name>
    <name type="synonym">Porphyridium cruentum</name>
    <dbReference type="NCBI Taxonomy" id="35688"/>
    <lineage>
        <taxon>Eukaryota</taxon>
        <taxon>Rhodophyta</taxon>
        <taxon>Bangiophyceae</taxon>
        <taxon>Porphyridiales</taxon>
        <taxon>Porphyridiaceae</taxon>
        <taxon>Porphyridium</taxon>
    </lineage>
</organism>
<dbReference type="InterPro" id="IPR009057">
    <property type="entry name" value="Homeodomain-like_sf"/>
</dbReference>
<feature type="compositionally biased region" description="Low complexity" evidence="1">
    <location>
        <begin position="51"/>
        <end position="65"/>
    </location>
</feature>
<feature type="compositionally biased region" description="Basic and acidic residues" evidence="1">
    <location>
        <begin position="148"/>
        <end position="158"/>
    </location>
</feature>
<protein>
    <submittedName>
        <fullName evidence="3">Transcription factor TFIIIB component B</fullName>
    </submittedName>
</protein>
<proteinExistence type="predicted"/>
<dbReference type="GO" id="GO:0000126">
    <property type="term" value="C:transcription factor TFIIIB complex"/>
    <property type="evidence" value="ECO:0007669"/>
    <property type="project" value="TreeGrafter"/>
</dbReference>
<comment type="caution">
    <text evidence="3">The sequence shown here is derived from an EMBL/GenBank/DDBJ whole genome shotgun (WGS) entry which is preliminary data.</text>
</comment>
<evidence type="ECO:0000256" key="1">
    <source>
        <dbReference type="SAM" id="MobiDB-lite"/>
    </source>
</evidence>
<feature type="compositionally biased region" description="Low complexity" evidence="1">
    <location>
        <begin position="196"/>
        <end position="209"/>
    </location>
</feature>
<dbReference type="Gene3D" id="1.10.10.60">
    <property type="entry name" value="Homeodomain-like"/>
    <property type="match status" value="1"/>
</dbReference>
<feature type="compositionally biased region" description="Polar residues" evidence="1">
    <location>
        <begin position="136"/>
        <end position="147"/>
    </location>
</feature>
<feature type="region of interest" description="Disordered" evidence="1">
    <location>
        <begin position="1"/>
        <end position="215"/>
    </location>
</feature>
<dbReference type="InterPro" id="IPR001005">
    <property type="entry name" value="SANT/Myb"/>
</dbReference>
<gene>
    <name evidence="3" type="ORF">FVE85_7478</name>
</gene>
<dbReference type="Pfam" id="PF15963">
    <property type="entry name" value="Myb_DNA-bind_7"/>
    <property type="match status" value="1"/>
</dbReference>
<evidence type="ECO:0000313" key="4">
    <source>
        <dbReference type="Proteomes" id="UP000324585"/>
    </source>
</evidence>
<dbReference type="EMBL" id="VRMN01000001">
    <property type="protein sequence ID" value="KAA8499893.1"/>
    <property type="molecule type" value="Genomic_DNA"/>
</dbReference>
<dbReference type="SMART" id="SM00717">
    <property type="entry name" value="SANT"/>
    <property type="match status" value="1"/>
</dbReference>
<accession>A0A5J4ZAX2</accession>
<dbReference type="PANTHER" id="PTHR22929:SF0">
    <property type="entry name" value="TRANSCRIPTION FACTOR TFIIIB COMPONENT B'' HOMOLOG"/>
    <property type="match status" value="1"/>
</dbReference>
<dbReference type="Proteomes" id="UP000324585">
    <property type="component" value="Unassembled WGS sequence"/>
</dbReference>
<sequence>MAPRRWRAAGDEARMTRGSARTGATVGEKHRSQSAHAALQEQALQHDRSVADAAAHAHANQDNAAVGDNDEQGAHLPGRRGSEFEAVAPGGVDGLRGADAGPGHDTPVSVMAPERADELPGARPNAKHTRKRKAPLSSNDADTTPESIHSRSLKEMLHGSRKSFGGKPMPSMEAARAARKKQRRDRANDADMAEVPSASAPATARASEPVNDVTESTVLAPQVRFDETTGQVIIDEASLILTPGVTGLLGGLDASNVEPIQFASQRAANASFPRGEKRLHWTLADTELFYEGIRKFGTDFSLVESMMPHRSRRQIKQKFNKEEKLNPERVHAALGHG</sequence>
<name>A0A5J4ZAX2_PORPP</name>
<dbReference type="GO" id="GO:0070898">
    <property type="term" value="P:RNA polymerase III preinitiation complex assembly"/>
    <property type="evidence" value="ECO:0007669"/>
    <property type="project" value="TreeGrafter"/>
</dbReference>
<dbReference type="InterPro" id="IPR017884">
    <property type="entry name" value="SANT_dom"/>
</dbReference>
<evidence type="ECO:0000313" key="3">
    <source>
        <dbReference type="EMBL" id="KAA8499893.1"/>
    </source>
</evidence>
<evidence type="ECO:0000259" key="2">
    <source>
        <dbReference type="PROSITE" id="PS51293"/>
    </source>
</evidence>
<dbReference type="PANTHER" id="PTHR22929">
    <property type="entry name" value="RNA POLYMERASE III TRANSCRIPTION INITIATION FACTOR B"/>
    <property type="match status" value="1"/>
</dbReference>
<dbReference type="OrthoDB" id="272624at2759"/>
<dbReference type="AlphaFoldDB" id="A0A5J4ZAX2"/>
<feature type="compositionally biased region" description="Basic residues" evidence="1">
    <location>
        <begin position="125"/>
        <end position="134"/>
    </location>
</feature>
<dbReference type="InterPro" id="IPR039467">
    <property type="entry name" value="TFIIIB_B''_Myb"/>
</dbReference>
<reference evidence="4" key="1">
    <citation type="journal article" date="2019" name="Nat. Commun.">
        <title>Expansion of phycobilisome linker gene families in mesophilic red algae.</title>
        <authorList>
            <person name="Lee J."/>
            <person name="Kim D."/>
            <person name="Bhattacharya D."/>
            <person name="Yoon H.S."/>
        </authorList>
    </citation>
    <scope>NUCLEOTIDE SEQUENCE [LARGE SCALE GENOMIC DNA]</scope>
    <source>
        <strain evidence="4">CCMP 1328</strain>
    </source>
</reference>
<dbReference type="CDD" id="cd00167">
    <property type="entry name" value="SANT"/>
    <property type="match status" value="1"/>
</dbReference>
<feature type="compositionally biased region" description="Low complexity" evidence="1">
    <location>
        <begin position="34"/>
        <end position="43"/>
    </location>
</feature>